<organism evidence="1 3">
    <name type="scientific">Methanohalophilus euhalobius</name>
    <dbReference type="NCBI Taxonomy" id="51203"/>
    <lineage>
        <taxon>Archaea</taxon>
        <taxon>Methanobacteriati</taxon>
        <taxon>Methanobacteriota</taxon>
        <taxon>Stenosarchaea group</taxon>
        <taxon>Methanomicrobia</taxon>
        <taxon>Methanosarcinales</taxon>
        <taxon>Methanosarcinaceae</taxon>
        <taxon>Methanohalophilus</taxon>
    </lineage>
</organism>
<comment type="caution">
    <text evidence="1">The sequence shown here is derived from an EMBL/GenBank/DDBJ whole genome shotgun (WGS) entry which is preliminary data.</text>
</comment>
<evidence type="ECO:0008006" key="5">
    <source>
        <dbReference type="Google" id="ProtNLM"/>
    </source>
</evidence>
<accession>A0A314ZW63</accession>
<reference evidence="1 3" key="1">
    <citation type="submission" date="2018-02" db="EMBL/GenBank/DDBJ databases">
        <title>Subsurface microbial communities from deep shales in Ohio and West Virginia, USA.</title>
        <authorList>
            <person name="Wrighton K."/>
        </authorList>
    </citation>
    <scope>NUCLEOTIDE SEQUENCE [LARGE SCALE GENOMIC DNA]</scope>
    <source>
        <strain evidence="1 3">DSM 10369</strain>
    </source>
</reference>
<dbReference type="EMBL" id="RJJF01000018">
    <property type="protein sequence ID" value="RNI07810.1"/>
    <property type="molecule type" value="Genomic_DNA"/>
</dbReference>
<reference evidence="2 4" key="2">
    <citation type="submission" date="2018-10" db="EMBL/GenBank/DDBJ databases">
        <title>Cultivation of a novel Methanohalophilus strain from Kebrit Deep of the Red Sea and a genomic comparison of members of the genus Methanohalophilus.</title>
        <authorList>
            <person name="Guan Y."/>
            <person name="Ngugi D.K."/>
            <person name="Stingl U."/>
        </authorList>
    </citation>
    <scope>NUCLEOTIDE SEQUENCE [LARGE SCALE GENOMIC DNA]</scope>
    <source>
        <strain evidence="2 4">DSM 10369</strain>
    </source>
</reference>
<dbReference type="AlphaFoldDB" id="A0A314ZW63"/>
<gene>
    <name evidence="1" type="ORF">B0H22_10786</name>
    <name evidence="2" type="ORF">EDD83_07690</name>
</gene>
<evidence type="ECO:0000313" key="2">
    <source>
        <dbReference type="EMBL" id="RNI07810.1"/>
    </source>
</evidence>
<protein>
    <recommendedName>
        <fullName evidence="5">Peptidase C39-like domain-containing protein</fullName>
    </recommendedName>
</protein>
<name>A0A314ZW63_9EURY</name>
<evidence type="ECO:0000313" key="1">
    <source>
        <dbReference type="EMBL" id="PQV42310.1"/>
    </source>
</evidence>
<dbReference type="Proteomes" id="UP000273978">
    <property type="component" value="Unassembled WGS sequence"/>
</dbReference>
<evidence type="ECO:0000313" key="4">
    <source>
        <dbReference type="Proteomes" id="UP000273978"/>
    </source>
</evidence>
<sequence>MALPPELNKSGDKINAKSGVGIILTAMLLVSMAFVPTVSAQANENVGVKAENIDFSIEKEYGKLFLEKMGYSAELTSSIPLKNLEGNVEAVAFSVNNEGYIIINVNDLSVPEFSMTSENPFVDKNKNYYYNGPLAYVEGELKSERIKTAYIYKKERVNKSKRLSELKKTSMETSNVQLLSGASGILSHSLRTWEDNNIYCGPIAAGINLIYLDDYLDNDFVASGYENQNDLLDFITNGYIDNSGTYAWQLRNGLNSYIEDRNLANEYSAYAIAFDYSKLMSLIDDDKPVDVSTNNHPTFDDHWIIAHGYFVQDVPYVVPQPYIVVNSGWGDNNINVLVGDYLINQVWIE</sequence>
<dbReference type="EMBL" id="PVBU01000007">
    <property type="protein sequence ID" value="PQV42310.1"/>
    <property type="molecule type" value="Genomic_DNA"/>
</dbReference>
<proteinExistence type="predicted"/>
<dbReference type="Proteomes" id="UP000251060">
    <property type="component" value="Unassembled WGS sequence"/>
</dbReference>
<evidence type="ECO:0000313" key="3">
    <source>
        <dbReference type="Proteomes" id="UP000251060"/>
    </source>
</evidence>
<dbReference type="RefSeq" id="WP_105460776.1">
    <property type="nucleotide sequence ID" value="NZ_PVBU01000007.1"/>
</dbReference>